<evidence type="ECO:0008006" key="3">
    <source>
        <dbReference type="Google" id="ProtNLM"/>
    </source>
</evidence>
<name>A0A4Q1JNS2_9BACT</name>
<dbReference type="Proteomes" id="UP000289703">
    <property type="component" value="Unassembled WGS sequence"/>
</dbReference>
<evidence type="ECO:0000313" key="1">
    <source>
        <dbReference type="EMBL" id="RXQ95720.1"/>
    </source>
</evidence>
<comment type="caution">
    <text evidence="1">The sequence shown here is derived from an EMBL/GenBank/DDBJ whole genome shotgun (WGS) entry which is preliminary data.</text>
</comment>
<proteinExistence type="predicted"/>
<protein>
    <recommendedName>
        <fullName evidence="3">Lipoprotein</fullName>
    </recommendedName>
</protein>
<dbReference type="PROSITE" id="PS51257">
    <property type="entry name" value="PROKAR_LIPOPROTEIN"/>
    <property type="match status" value="1"/>
</dbReference>
<dbReference type="RefSeq" id="WP_129254059.1">
    <property type="nucleotide sequence ID" value="NZ_SAXA01000005.1"/>
</dbReference>
<dbReference type="OrthoDB" id="1116467at2"/>
<dbReference type="EMBL" id="SAXA01000005">
    <property type="protein sequence ID" value="RXQ95720.1"/>
    <property type="molecule type" value="Genomic_DNA"/>
</dbReference>
<sequence>MRVKNIVSIVFIILLAGCASVPKETVLLSQTIGNDLQVLQQSHRNLAELYFNKIKTDINTFVDDVYAPFVIHYVLNKELQSFKKGEPSLYGTLELAGQKEGKQESENAVNEMANFQNSARKQIEKKRAELLNPILIQETELLKAINKSYLQVNNANTSVTIYLQSLRKLKEEQGQALSIVGLAGADTLVGNSLANFSEQVEEVLKRGKEIDVKSDDAYQKLQELTNKIKSLTSKK</sequence>
<keyword evidence="2" id="KW-1185">Reference proteome</keyword>
<organism evidence="1 2">
    <name type="scientific">Ancylomarina salipaludis</name>
    <dbReference type="NCBI Taxonomy" id="2501299"/>
    <lineage>
        <taxon>Bacteria</taxon>
        <taxon>Pseudomonadati</taxon>
        <taxon>Bacteroidota</taxon>
        <taxon>Bacteroidia</taxon>
        <taxon>Marinilabiliales</taxon>
        <taxon>Marinifilaceae</taxon>
        <taxon>Ancylomarina</taxon>
    </lineage>
</organism>
<dbReference type="AlphaFoldDB" id="A0A4Q1JNS2"/>
<gene>
    <name evidence="1" type="ORF">EO244_07610</name>
</gene>
<evidence type="ECO:0000313" key="2">
    <source>
        <dbReference type="Proteomes" id="UP000289703"/>
    </source>
</evidence>
<accession>A0A4Q1JNS2</accession>
<reference evidence="1 2" key="1">
    <citation type="submission" date="2019-01" db="EMBL/GenBank/DDBJ databases">
        <title>Ancylomarina salipaludis sp. nov., isolated from a salt marsh.</title>
        <authorList>
            <person name="Yoon J.-H."/>
        </authorList>
    </citation>
    <scope>NUCLEOTIDE SEQUENCE [LARGE SCALE GENOMIC DNA]</scope>
    <source>
        <strain evidence="1 2">SHSM-M15</strain>
    </source>
</reference>